<dbReference type="EMBL" id="CM009298">
    <property type="protein sequence ID" value="PNT19446.1"/>
    <property type="molecule type" value="Genomic_DNA"/>
</dbReference>
<reference evidence="2 3" key="1">
    <citation type="journal article" date="2006" name="Science">
        <title>The genome of black cottonwood, Populus trichocarpa (Torr. &amp; Gray).</title>
        <authorList>
            <person name="Tuskan G.A."/>
            <person name="Difazio S."/>
            <person name="Jansson S."/>
            <person name="Bohlmann J."/>
            <person name="Grigoriev I."/>
            <person name="Hellsten U."/>
            <person name="Putnam N."/>
            <person name="Ralph S."/>
            <person name="Rombauts S."/>
            <person name="Salamov A."/>
            <person name="Schein J."/>
            <person name="Sterck L."/>
            <person name="Aerts A."/>
            <person name="Bhalerao R.R."/>
            <person name="Bhalerao R.P."/>
            <person name="Blaudez D."/>
            <person name="Boerjan W."/>
            <person name="Brun A."/>
            <person name="Brunner A."/>
            <person name="Busov V."/>
            <person name="Campbell M."/>
            <person name="Carlson J."/>
            <person name="Chalot M."/>
            <person name="Chapman J."/>
            <person name="Chen G.L."/>
            <person name="Cooper D."/>
            <person name="Coutinho P.M."/>
            <person name="Couturier J."/>
            <person name="Covert S."/>
            <person name="Cronk Q."/>
            <person name="Cunningham R."/>
            <person name="Davis J."/>
            <person name="Degroeve S."/>
            <person name="Dejardin A."/>
            <person name="Depamphilis C."/>
            <person name="Detter J."/>
            <person name="Dirks B."/>
            <person name="Dubchak I."/>
            <person name="Duplessis S."/>
            <person name="Ehlting J."/>
            <person name="Ellis B."/>
            <person name="Gendler K."/>
            <person name="Goodstein D."/>
            <person name="Gribskov M."/>
            <person name="Grimwood J."/>
            <person name="Groover A."/>
            <person name="Gunter L."/>
            <person name="Hamberger B."/>
            <person name="Heinze B."/>
            <person name="Helariutta Y."/>
            <person name="Henrissat B."/>
            <person name="Holligan D."/>
            <person name="Holt R."/>
            <person name="Huang W."/>
            <person name="Islam-Faridi N."/>
            <person name="Jones S."/>
            <person name="Jones-Rhoades M."/>
            <person name="Jorgensen R."/>
            <person name="Joshi C."/>
            <person name="Kangasjarvi J."/>
            <person name="Karlsson J."/>
            <person name="Kelleher C."/>
            <person name="Kirkpatrick R."/>
            <person name="Kirst M."/>
            <person name="Kohler A."/>
            <person name="Kalluri U."/>
            <person name="Larimer F."/>
            <person name="Leebens-Mack J."/>
            <person name="Leple J.C."/>
            <person name="Locascio P."/>
            <person name="Lou Y."/>
            <person name="Lucas S."/>
            <person name="Martin F."/>
            <person name="Montanini B."/>
            <person name="Napoli C."/>
            <person name="Nelson D.R."/>
            <person name="Nelson C."/>
            <person name="Nieminen K."/>
            <person name="Nilsson O."/>
            <person name="Pereda V."/>
            <person name="Peter G."/>
            <person name="Philippe R."/>
            <person name="Pilate G."/>
            <person name="Poliakov A."/>
            <person name="Razumovskaya J."/>
            <person name="Richardson P."/>
            <person name="Rinaldi C."/>
            <person name="Ritland K."/>
            <person name="Rouze P."/>
            <person name="Ryaboy D."/>
            <person name="Schmutz J."/>
            <person name="Schrader J."/>
            <person name="Segerman B."/>
            <person name="Shin H."/>
            <person name="Siddiqui A."/>
            <person name="Sterky F."/>
            <person name="Terry A."/>
            <person name="Tsai C.J."/>
            <person name="Uberbacher E."/>
            <person name="Unneberg P."/>
            <person name="Vahala J."/>
            <person name="Wall K."/>
            <person name="Wessler S."/>
            <person name="Yang G."/>
            <person name="Yin T."/>
            <person name="Douglas C."/>
            <person name="Marra M."/>
            <person name="Sandberg G."/>
            <person name="Van de Peer Y."/>
            <person name="Rokhsar D."/>
        </authorList>
    </citation>
    <scope>NUCLEOTIDE SEQUENCE [LARGE SCALE GENOMIC DNA]</scope>
    <source>
        <strain evidence="3">cv. Nisqually</strain>
    </source>
</reference>
<feature type="compositionally biased region" description="Basic and acidic residues" evidence="1">
    <location>
        <begin position="146"/>
        <end position="158"/>
    </location>
</feature>
<dbReference type="STRING" id="3694.A0A2K1Z2D7"/>
<accession>A0A2K1Z2D7</accession>
<dbReference type="Proteomes" id="UP000006729">
    <property type="component" value="Chromosome 9"/>
</dbReference>
<protein>
    <submittedName>
        <fullName evidence="2">Uncharacterized protein</fullName>
    </submittedName>
</protein>
<dbReference type="GO" id="GO:0045140">
    <property type="term" value="F:inositol phosphoceramide synthase activity"/>
    <property type="evidence" value="ECO:0000318"/>
    <property type="project" value="GO_Central"/>
</dbReference>
<dbReference type="GO" id="GO:0005789">
    <property type="term" value="C:endoplasmic reticulum membrane"/>
    <property type="evidence" value="ECO:0000318"/>
    <property type="project" value="GO_Central"/>
</dbReference>
<dbReference type="AlphaFoldDB" id="A0A2K1Z2D7"/>
<keyword evidence="3" id="KW-1185">Reference proteome</keyword>
<sequence>MTICYVTRWSDEHDTSCCFPPICLTTLMHNCLVQGSNLARLPPPESAIELFVTNNKGFDYGCSGFIFSWHMIFTIVFVHTYHRYGILLYTRTDSHFCWQYLAHNCSCIKQLAWYTVNLVAFFTDKKLPDLPERPAGLTSLPLLPQSRDKDSKNKEEHLPLLTGVSFENED</sequence>
<dbReference type="InterPro" id="IPR045221">
    <property type="entry name" value="Sphingomyelin_synth-like"/>
</dbReference>
<dbReference type="GO" id="GO:0005886">
    <property type="term" value="C:plasma membrane"/>
    <property type="evidence" value="ECO:0000318"/>
    <property type="project" value="GO_Central"/>
</dbReference>
<dbReference type="InParanoid" id="A0A2K1Z2D7"/>
<dbReference type="PANTHER" id="PTHR21290:SF50">
    <property type="entry name" value="SPHINGOMYELIN SYNTHASE-LIKE DOMAIN-CONTAINING PROTEIN"/>
    <property type="match status" value="1"/>
</dbReference>
<dbReference type="GO" id="GO:0047493">
    <property type="term" value="F:ceramide cholinephosphotransferase activity"/>
    <property type="evidence" value="ECO:0000318"/>
    <property type="project" value="GO_Central"/>
</dbReference>
<dbReference type="GO" id="GO:0046513">
    <property type="term" value="P:ceramide biosynthetic process"/>
    <property type="evidence" value="ECO:0000318"/>
    <property type="project" value="GO_Central"/>
</dbReference>
<dbReference type="PANTHER" id="PTHR21290">
    <property type="entry name" value="SPHINGOMYELIN SYNTHETASE"/>
    <property type="match status" value="1"/>
</dbReference>
<name>A0A2K1Z2D7_POPTR</name>
<dbReference type="GO" id="GO:0033188">
    <property type="term" value="F:sphingomyelin synthase activity"/>
    <property type="evidence" value="ECO:0000318"/>
    <property type="project" value="GO_Central"/>
</dbReference>
<dbReference type="GO" id="GO:0000139">
    <property type="term" value="C:Golgi membrane"/>
    <property type="evidence" value="ECO:0000318"/>
    <property type="project" value="GO_Central"/>
</dbReference>
<gene>
    <name evidence="2" type="ORF">POPTR_009G039400</name>
</gene>
<dbReference type="GO" id="GO:0005802">
    <property type="term" value="C:trans-Golgi network"/>
    <property type="evidence" value="ECO:0000318"/>
    <property type="project" value="GO_Central"/>
</dbReference>
<evidence type="ECO:0000313" key="3">
    <source>
        <dbReference type="Proteomes" id="UP000006729"/>
    </source>
</evidence>
<evidence type="ECO:0000313" key="2">
    <source>
        <dbReference type="EMBL" id="PNT19446.1"/>
    </source>
</evidence>
<evidence type="ECO:0000256" key="1">
    <source>
        <dbReference type="SAM" id="MobiDB-lite"/>
    </source>
</evidence>
<organism evidence="2 3">
    <name type="scientific">Populus trichocarpa</name>
    <name type="common">Western balsam poplar</name>
    <name type="synonym">Populus balsamifera subsp. trichocarpa</name>
    <dbReference type="NCBI Taxonomy" id="3694"/>
    <lineage>
        <taxon>Eukaryota</taxon>
        <taxon>Viridiplantae</taxon>
        <taxon>Streptophyta</taxon>
        <taxon>Embryophyta</taxon>
        <taxon>Tracheophyta</taxon>
        <taxon>Spermatophyta</taxon>
        <taxon>Magnoliopsida</taxon>
        <taxon>eudicotyledons</taxon>
        <taxon>Gunneridae</taxon>
        <taxon>Pentapetalae</taxon>
        <taxon>rosids</taxon>
        <taxon>fabids</taxon>
        <taxon>Malpighiales</taxon>
        <taxon>Salicaceae</taxon>
        <taxon>Saliceae</taxon>
        <taxon>Populus</taxon>
    </lineage>
</organism>
<feature type="region of interest" description="Disordered" evidence="1">
    <location>
        <begin position="133"/>
        <end position="170"/>
    </location>
</feature>
<proteinExistence type="predicted"/>